<dbReference type="Pfam" id="PF13884">
    <property type="entry name" value="Peptidase_S74"/>
    <property type="match status" value="1"/>
</dbReference>
<name>A0ABX4CJJ1_FLAHY</name>
<dbReference type="InterPro" id="IPR008160">
    <property type="entry name" value="Collagen"/>
</dbReference>
<dbReference type="InterPro" id="IPR050938">
    <property type="entry name" value="Collagen_Structural_Proteins"/>
</dbReference>
<feature type="non-terminal residue" evidence="4">
    <location>
        <position position="1"/>
    </location>
</feature>
<keyword evidence="1" id="KW-0175">Coiled coil</keyword>
<dbReference type="Gene3D" id="1.10.10.10">
    <property type="entry name" value="Winged helix-like DNA-binding domain superfamily/Winged helix DNA-binding domain"/>
    <property type="match status" value="1"/>
</dbReference>
<comment type="caution">
    <text evidence="4">The sequence shown here is derived from an EMBL/GenBank/DDBJ whole genome shotgun (WGS) entry which is preliminary data.</text>
</comment>
<organism evidence="4 5">
    <name type="scientific">Flavobacterium hydatis</name>
    <name type="common">Cytophaga aquatilis</name>
    <dbReference type="NCBI Taxonomy" id="991"/>
    <lineage>
        <taxon>Bacteria</taxon>
        <taxon>Pseudomonadati</taxon>
        <taxon>Bacteroidota</taxon>
        <taxon>Flavobacteriia</taxon>
        <taxon>Flavobacteriales</taxon>
        <taxon>Flavobacteriaceae</taxon>
        <taxon>Flavobacterium</taxon>
    </lineage>
</organism>
<dbReference type="RefSeq" id="WP_207761512.1">
    <property type="nucleotide sequence ID" value="NZ_MUGY01000005.1"/>
</dbReference>
<dbReference type="Pfam" id="PF01391">
    <property type="entry name" value="Collagen"/>
    <property type="match status" value="2"/>
</dbReference>
<evidence type="ECO:0000259" key="3">
    <source>
        <dbReference type="PROSITE" id="PS51688"/>
    </source>
</evidence>
<gene>
    <name evidence="4" type="ORF">B0A62_07660</name>
</gene>
<reference evidence="4 5" key="1">
    <citation type="submission" date="2016-11" db="EMBL/GenBank/DDBJ databases">
        <title>Whole genomes of Flavobacteriaceae.</title>
        <authorList>
            <person name="Stine C."/>
            <person name="Li C."/>
            <person name="Tadesse D."/>
        </authorList>
    </citation>
    <scope>NUCLEOTIDE SEQUENCE [LARGE SCALE GENOMIC DNA]</scope>
    <source>
        <strain evidence="4 5">ATCC 29551</strain>
    </source>
</reference>
<dbReference type="EMBL" id="MUGY01000005">
    <property type="protein sequence ID" value="OXA95849.1"/>
    <property type="molecule type" value="Genomic_DNA"/>
</dbReference>
<dbReference type="PANTHER" id="PTHR37456">
    <property type="entry name" value="SI:CH211-266K2.1"/>
    <property type="match status" value="1"/>
</dbReference>
<dbReference type="Proteomes" id="UP000198424">
    <property type="component" value="Unassembled WGS sequence"/>
</dbReference>
<feature type="domain" description="Peptidase S74" evidence="3">
    <location>
        <begin position="478"/>
        <end position="574"/>
    </location>
</feature>
<dbReference type="PANTHER" id="PTHR37456:SF6">
    <property type="entry name" value="COLLAGEN ALPHA-1(XXIII) CHAIN-LIKE ISOFORM X2"/>
    <property type="match status" value="1"/>
</dbReference>
<feature type="coiled-coil region" evidence="1">
    <location>
        <begin position="560"/>
        <end position="594"/>
    </location>
</feature>
<evidence type="ECO:0000313" key="4">
    <source>
        <dbReference type="EMBL" id="OXA95849.1"/>
    </source>
</evidence>
<sequence length="595" mass="60361">QGIAGTDGTNGTDGANGKDGVVGPQGLQGLQGIAGTDGANGKDGVDGAVGPQGLQGIAGTNGDKGDAGATGTQGPIGLTGATGVAGAKGDKGDIGATGAQGIAGTKGDKGDAGATGAQGPIGLTGATGVAGAKGDKGDIGATGAQGIAGTKGDKGDAGATGAAGARGLTGAQGLIGLTGATGPKGDAGNAAPVYTAGAGIVVDNTKNIISALYTTNLWNANQLQGRPISTTAPTGNQVLAWSGSNWAPASIGPEPWRVAGTTNEATSNTQNIYQMGRIGIGTNSPSKELSVVGNAVISKSLQVDGENVGNGTVRTGLYFGSTTSGEGITSNRATTANGNVYGLDFWTANTKRMSIASNGNVGIGKLNPETALDVVGITRSSVLQVNNGLSTGNYNNPAELNFVRNAAFDRWILGASLGGRGNDIFELVHVAGSSFTNRVFVYNRTNSSFAINQADANASFRFYVNGAAGGTTTWSQSSDRRFKKDIAPITNALDKIMKIDGVGYNWKADEFKEMSFDQKHQLGVIAQDIEKVLPEAVTVDDKGYYSVSYTTIIPVLVEAVKEQQNEILSLQKNQKEQQEELETLKKLVQEIIAKK</sequence>
<proteinExistence type="predicted"/>
<feature type="region of interest" description="Disordered" evidence="2">
    <location>
        <begin position="1"/>
        <end position="74"/>
    </location>
</feature>
<dbReference type="InterPro" id="IPR036388">
    <property type="entry name" value="WH-like_DNA-bd_sf"/>
</dbReference>
<dbReference type="PROSITE" id="PS51688">
    <property type="entry name" value="ICA"/>
    <property type="match status" value="1"/>
</dbReference>
<evidence type="ECO:0000256" key="2">
    <source>
        <dbReference type="SAM" id="MobiDB-lite"/>
    </source>
</evidence>
<feature type="compositionally biased region" description="Low complexity" evidence="2">
    <location>
        <begin position="1"/>
        <end position="31"/>
    </location>
</feature>
<keyword evidence="5" id="KW-1185">Reference proteome</keyword>
<accession>A0ABX4CJJ1</accession>
<protein>
    <recommendedName>
        <fullName evidence="3">Peptidase S74 domain-containing protein</fullName>
    </recommendedName>
</protein>
<evidence type="ECO:0000313" key="5">
    <source>
        <dbReference type="Proteomes" id="UP000198424"/>
    </source>
</evidence>
<dbReference type="InterPro" id="IPR030392">
    <property type="entry name" value="S74_ICA"/>
</dbReference>
<evidence type="ECO:0000256" key="1">
    <source>
        <dbReference type="SAM" id="Coils"/>
    </source>
</evidence>